<dbReference type="InterPro" id="IPR016032">
    <property type="entry name" value="Sig_transdc_resp-reg_C-effctor"/>
</dbReference>
<dbReference type="InterPro" id="IPR036388">
    <property type="entry name" value="WH-like_DNA-bd_sf"/>
</dbReference>
<organism evidence="12 13">
    <name type="scientific">Proteobacteria bacterium 228</name>
    <dbReference type="NCBI Taxonomy" id="2083153"/>
    <lineage>
        <taxon>Bacteria</taxon>
        <taxon>Pseudomonadati</taxon>
        <taxon>Pseudomonadota</taxon>
    </lineage>
</organism>
<evidence type="ECO:0000256" key="2">
    <source>
        <dbReference type="ARBA" id="ARBA00022490"/>
    </source>
</evidence>
<dbReference type="GO" id="GO:0006355">
    <property type="term" value="P:regulation of DNA-templated transcription"/>
    <property type="evidence" value="ECO:0007669"/>
    <property type="project" value="InterPro"/>
</dbReference>
<dbReference type="PROSITE" id="PS51755">
    <property type="entry name" value="OMPR_PHOB"/>
    <property type="match status" value="1"/>
</dbReference>
<dbReference type="CDD" id="cd00383">
    <property type="entry name" value="trans_reg_C"/>
    <property type="match status" value="1"/>
</dbReference>
<feature type="DNA-binding region" description="OmpR/PhoB-type" evidence="9">
    <location>
        <begin position="136"/>
        <end position="235"/>
    </location>
</feature>
<dbReference type="InterPro" id="IPR001867">
    <property type="entry name" value="OmpR/PhoB-type_DNA-bd"/>
</dbReference>
<evidence type="ECO:0000259" key="10">
    <source>
        <dbReference type="PROSITE" id="PS50110"/>
    </source>
</evidence>
<comment type="subcellular location">
    <subcellularLocation>
        <location evidence="1">Cytoplasm</location>
    </subcellularLocation>
</comment>
<dbReference type="Gene3D" id="3.40.50.2300">
    <property type="match status" value="1"/>
</dbReference>
<dbReference type="InterPro" id="IPR011006">
    <property type="entry name" value="CheY-like_superfamily"/>
</dbReference>
<dbReference type="PROSITE" id="PS50110">
    <property type="entry name" value="RESPONSE_REGULATORY"/>
    <property type="match status" value="1"/>
</dbReference>
<keyword evidence="3 8" id="KW-0597">Phosphoprotein</keyword>
<name>A0A2S5KLA9_9PROT</name>
<dbReference type="GO" id="GO:0032993">
    <property type="term" value="C:protein-DNA complex"/>
    <property type="evidence" value="ECO:0007669"/>
    <property type="project" value="TreeGrafter"/>
</dbReference>
<evidence type="ECO:0000256" key="9">
    <source>
        <dbReference type="PROSITE-ProRule" id="PRU01091"/>
    </source>
</evidence>
<sequence length="241" mass="27510">MEQERGKLLILDDEADLRNLLSRYLGGRGYRVRQVENAEQLDKVLSRESFDLLILDVMMPDEDGLSICRRLRAGGETIPIIMLTARGEAVDRIVGLEMGADDYLPKPFEPRELLARIEAQLRRQHMLGAQLRQQPEEVVVFGPYRFDPVARSLTRDGEPVQIHSSEFELLRALAANAGRPLSRERLIEVSRGRNAEITERSIDVQIMRLRRLLEDNPAEPRYIQTVRALGYVLVTKNAPVD</sequence>
<dbReference type="Proteomes" id="UP000238196">
    <property type="component" value="Unassembled WGS sequence"/>
</dbReference>
<dbReference type="InterPro" id="IPR039420">
    <property type="entry name" value="WalR-like"/>
</dbReference>
<dbReference type="SMART" id="SM00448">
    <property type="entry name" value="REC"/>
    <property type="match status" value="1"/>
</dbReference>
<keyword evidence="4" id="KW-0902">Two-component regulatory system</keyword>
<dbReference type="AlphaFoldDB" id="A0A2S5KLA9"/>
<evidence type="ECO:0000256" key="8">
    <source>
        <dbReference type="PROSITE-ProRule" id="PRU00169"/>
    </source>
</evidence>
<dbReference type="PANTHER" id="PTHR48111">
    <property type="entry name" value="REGULATOR OF RPOS"/>
    <property type="match status" value="1"/>
</dbReference>
<feature type="domain" description="OmpR/PhoB-type" evidence="11">
    <location>
        <begin position="136"/>
        <end position="235"/>
    </location>
</feature>
<evidence type="ECO:0000256" key="5">
    <source>
        <dbReference type="ARBA" id="ARBA00023015"/>
    </source>
</evidence>
<dbReference type="Gene3D" id="1.10.10.10">
    <property type="entry name" value="Winged helix-like DNA-binding domain superfamily/Winged helix DNA-binding domain"/>
    <property type="match status" value="1"/>
</dbReference>
<evidence type="ECO:0000259" key="11">
    <source>
        <dbReference type="PROSITE" id="PS51755"/>
    </source>
</evidence>
<dbReference type="Pfam" id="PF00486">
    <property type="entry name" value="Trans_reg_C"/>
    <property type="match status" value="1"/>
</dbReference>
<dbReference type="GO" id="GO:0000976">
    <property type="term" value="F:transcription cis-regulatory region binding"/>
    <property type="evidence" value="ECO:0007669"/>
    <property type="project" value="TreeGrafter"/>
</dbReference>
<evidence type="ECO:0000256" key="7">
    <source>
        <dbReference type="ARBA" id="ARBA00023163"/>
    </source>
</evidence>
<evidence type="ECO:0000256" key="1">
    <source>
        <dbReference type="ARBA" id="ARBA00004496"/>
    </source>
</evidence>
<keyword evidence="7" id="KW-0804">Transcription</keyword>
<dbReference type="GO" id="GO:0000156">
    <property type="term" value="F:phosphorelay response regulator activity"/>
    <property type="evidence" value="ECO:0007669"/>
    <property type="project" value="TreeGrafter"/>
</dbReference>
<feature type="modified residue" description="4-aspartylphosphate" evidence="8">
    <location>
        <position position="56"/>
    </location>
</feature>
<dbReference type="CDD" id="cd17574">
    <property type="entry name" value="REC_OmpR"/>
    <property type="match status" value="1"/>
</dbReference>
<dbReference type="SUPFAM" id="SSF46894">
    <property type="entry name" value="C-terminal effector domain of the bipartite response regulators"/>
    <property type="match status" value="1"/>
</dbReference>
<dbReference type="FunFam" id="3.40.50.2300:FF:000001">
    <property type="entry name" value="DNA-binding response regulator PhoB"/>
    <property type="match status" value="1"/>
</dbReference>
<comment type="caution">
    <text evidence="12">The sequence shown here is derived from an EMBL/GenBank/DDBJ whole genome shotgun (WGS) entry which is preliminary data.</text>
</comment>
<evidence type="ECO:0000256" key="6">
    <source>
        <dbReference type="ARBA" id="ARBA00023125"/>
    </source>
</evidence>
<keyword evidence="2" id="KW-0963">Cytoplasm</keyword>
<feature type="domain" description="Response regulatory" evidence="10">
    <location>
        <begin position="7"/>
        <end position="121"/>
    </location>
</feature>
<dbReference type="OrthoDB" id="9802426at2"/>
<dbReference type="FunFam" id="1.10.10.10:FF:000099">
    <property type="entry name" value="Two-component system response regulator TorR"/>
    <property type="match status" value="1"/>
</dbReference>
<keyword evidence="5" id="KW-0805">Transcription regulation</keyword>
<reference evidence="12 13" key="1">
    <citation type="submission" date="2018-02" db="EMBL/GenBank/DDBJ databases">
        <title>novel marine gammaproteobacteria from coastal saline agro ecosystem.</title>
        <authorList>
            <person name="Krishnan R."/>
            <person name="Ramesh Kumar N."/>
        </authorList>
    </citation>
    <scope>NUCLEOTIDE SEQUENCE [LARGE SCALE GENOMIC DNA]</scope>
    <source>
        <strain evidence="12 13">228</strain>
    </source>
</reference>
<evidence type="ECO:0000313" key="13">
    <source>
        <dbReference type="Proteomes" id="UP000238196"/>
    </source>
</evidence>
<evidence type="ECO:0000256" key="3">
    <source>
        <dbReference type="ARBA" id="ARBA00022553"/>
    </source>
</evidence>
<accession>A0A2S5KLA9</accession>
<dbReference type="Gene3D" id="6.10.250.690">
    <property type="match status" value="1"/>
</dbReference>
<evidence type="ECO:0000256" key="4">
    <source>
        <dbReference type="ARBA" id="ARBA00023012"/>
    </source>
</evidence>
<dbReference type="InterPro" id="IPR001789">
    <property type="entry name" value="Sig_transdc_resp-reg_receiver"/>
</dbReference>
<dbReference type="SUPFAM" id="SSF52172">
    <property type="entry name" value="CheY-like"/>
    <property type="match status" value="1"/>
</dbReference>
<gene>
    <name evidence="12" type="primary">ompR</name>
    <name evidence="12" type="ORF">C4K68_22005</name>
</gene>
<dbReference type="Pfam" id="PF00072">
    <property type="entry name" value="Response_reg"/>
    <property type="match status" value="1"/>
</dbReference>
<protein>
    <submittedName>
        <fullName evidence="12">Two-component system response regulator OmpR</fullName>
    </submittedName>
</protein>
<evidence type="ECO:0000313" key="12">
    <source>
        <dbReference type="EMBL" id="PPC75309.1"/>
    </source>
</evidence>
<dbReference type="EMBL" id="PRLP01000106">
    <property type="protein sequence ID" value="PPC75309.1"/>
    <property type="molecule type" value="Genomic_DNA"/>
</dbReference>
<dbReference type="GO" id="GO:0005829">
    <property type="term" value="C:cytosol"/>
    <property type="evidence" value="ECO:0007669"/>
    <property type="project" value="TreeGrafter"/>
</dbReference>
<dbReference type="PANTHER" id="PTHR48111:SF4">
    <property type="entry name" value="DNA-BINDING DUAL TRANSCRIPTIONAL REGULATOR OMPR"/>
    <property type="match status" value="1"/>
</dbReference>
<dbReference type="SMART" id="SM00862">
    <property type="entry name" value="Trans_reg_C"/>
    <property type="match status" value="1"/>
</dbReference>
<keyword evidence="6 9" id="KW-0238">DNA-binding</keyword>
<proteinExistence type="predicted"/>